<proteinExistence type="inferred from homology"/>
<evidence type="ECO:0000259" key="10">
    <source>
        <dbReference type="Pfam" id="PF00924"/>
    </source>
</evidence>
<sequence length="729" mass="80363">MAVAGSLQFPYELGLCRNQGCNKQHKFHRQESWSFCHLDRAYRPIHFVPKRCNALKCHSFLRPGQPFELPSMKIAAMALTRSYKVLENSPLVFKLIPAVGMIIFAVWGIGPLLRQSRNILLHKNDSSWKKSSTYYVMTSYLQPLLLWTGSALICSSVSCRALDPVVLPTEASQVVKQRLLNFVRSLSTVLSFAYCLSSVIQQAQKFFIEASDSNDTRNMGFQFAGKAVYSAVWVAAVSLFMELLGFSTQKWLTAGGLGTVLLTLAGREIFTNFLSSAMIHATRPFVMNEWIQTKIEGYEVSGTVEHVGWWSPTIVRGEDREAVHIPNHKFTVNVVRNLSQKTHWRIKTHLAISHLDVNKINNIVADMRKVLAKNPQVEQQRLHRRVFLDNVNPENQALLILVSCFVKTSHHEEYLCVKEAILLDLLRVISHHRARLATPIRTMQKIYSDTDLDNIPFSETIYSHGGVASNRPLLMIEPSYKINGEDKTRTQNRSVRATGEQDSKSTARTTPDTKGDATSGPEYKARDKPTSETKADAKIGETPNSDTKEDPKVAAAASLPDPKEGENAVVKPASKPVSKTDSKSDAKVVPSVSDSSTQKMSGGKQPKSSSSGNVMHKSNISLVSSSESRVDKSGGLPTTRSRLEGERMPSPVGQPPTSRPILEDNIVLGVALEGSKRTLPIDEGMATPASHGEGKEMAASWNGNGTSNPEKDKKDGEVPTAPSSTSGTQ</sequence>
<evidence type="ECO:0000256" key="4">
    <source>
        <dbReference type="ARBA" id="ARBA00022989"/>
    </source>
</evidence>
<comment type="caution">
    <text evidence="13">The sequence shown here is derived from an EMBL/GenBank/DDBJ whole genome shotgun (WGS) entry which is preliminary data.</text>
</comment>
<evidence type="ECO:0000256" key="3">
    <source>
        <dbReference type="ARBA" id="ARBA00022692"/>
    </source>
</evidence>
<protein>
    <submittedName>
        <fullName evidence="13">Mechanosensitive ion channel protein 2, chloroplastic</fullName>
    </submittedName>
</protein>
<dbReference type="InterPro" id="IPR023408">
    <property type="entry name" value="MscS_beta-dom_sf"/>
</dbReference>
<feature type="compositionally biased region" description="Low complexity" evidence="8">
    <location>
        <begin position="599"/>
        <end position="612"/>
    </location>
</feature>
<evidence type="ECO:0000313" key="13">
    <source>
        <dbReference type="EMBL" id="KAB1201909.1"/>
    </source>
</evidence>
<dbReference type="PANTHER" id="PTHR43634">
    <property type="entry name" value="OW CONDUCTANCE MECHANOSENSITIVE CHANNEL"/>
    <property type="match status" value="1"/>
</dbReference>
<dbReference type="InterPro" id="IPR045042">
    <property type="entry name" value="YnaI-like"/>
</dbReference>
<feature type="compositionally biased region" description="Basic and acidic residues" evidence="8">
    <location>
        <begin position="523"/>
        <end position="539"/>
    </location>
</feature>
<keyword evidence="7" id="KW-0407">Ion channel</keyword>
<evidence type="ECO:0000256" key="2">
    <source>
        <dbReference type="ARBA" id="ARBA00008017"/>
    </source>
</evidence>
<name>A0A6A1UNM9_9ROSI</name>
<dbReference type="InterPro" id="IPR057483">
    <property type="entry name" value="MSL2/3_TM_dom"/>
</dbReference>
<dbReference type="Gene3D" id="2.30.30.60">
    <property type="match status" value="1"/>
</dbReference>
<keyword evidence="14" id="KW-1185">Reference proteome</keyword>
<dbReference type="SUPFAM" id="SSF50182">
    <property type="entry name" value="Sm-like ribonucleoproteins"/>
    <property type="match status" value="1"/>
</dbReference>
<evidence type="ECO:0000256" key="1">
    <source>
        <dbReference type="ARBA" id="ARBA00004141"/>
    </source>
</evidence>
<evidence type="ECO:0000256" key="6">
    <source>
        <dbReference type="ARBA" id="ARBA00023136"/>
    </source>
</evidence>
<feature type="compositionally biased region" description="Polar residues" evidence="8">
    <location>
        <begin position="616"/>
        <end position="627"/>
    </location>
</feature>
<dbReference type="EMBL" id="RXIC02000026">
    <property type="protein sequence ID" value="KAB1201909.1"/>
    <property type="molecule type" value="Genomic_DNA"/>
</dbReference>
<dbReference type="GO" id="GO:0034220">
    <property type="term" value="P:monoatomic ion transmembrane transport"/>
    <property type="evidence" value="ECO:0007669"/>
    <property type="project" value="UniProtKB-KW"/>
</dbReference>
<dbReference type="InterPro" id="IPR010920">
    <property type="entry name" value="LSM_dom_sf"/>
</dbReference>
<feature type="domain" description="Mechanosensitive channel protein 2/3 transmembrane" evidence="12">
    <location>
        <begin position="133"/>
        <end position="267"/>
    </location>
</feature>
<keyword evidence="5" id="KW-0406">Ion transport</keyword>
<dbReference type="OrthoDB" id="1676006at2759"/>
<accession>A0A6A1UNM9</accession>
<feature type="domain" description="Mechanosensitive ion channel MscS" evidence="10">
    <location>
        <begin position="269"/>
        <end position="339"/>
    </location>
</feature>
<keyword evidence="4 9" id="KW-1133">Transmembrane helix</keyword>
<evidence type="ECO:0000313" key="14">
    <source>
        <dbReference type="Proteomes" id="UP000516437"/>
    </source>
</evidence>
<evidence type="ECO:0000256" key="8">
    <source>
        <dbReference type="SAM" id="MobiDB-lite"/>
    </source>
</evidence>
<feature type="domain" description="Mechanosensitive ion channel protein 2/3 C-terminal" evidence="11">
    <location>
        <begin position="344"/>
        <end position="430"/>
    </location>
</feature>
<keyword evidence="3 9" id="KW-0812">Transmembrane</keyword>
<dbReference type="InterPro" id="IPR006685">
    <property type="entry name" value="MscS_channel_2nd"/>
</dbReference>
<dbReference type="GO" id="GO:0016020">
    <property type="term" value="C:membrane"/>
    <property type="evidence" value="ECO:0007669"/>
    <property type="project" value="UniProtKB-SubCell"/>
</dbReference>
<dbReference type="Pfam" id="PF00924">
    <property type="entry name" value="MS_channel_2nd"/>
    <property type="match status" value="1"/>
</dbReference>
<dbReference type="Proteomes" id="UP000516437">
    <property type="component" value="Chromosome 8"/>
</dbReference>
<feature type="region of interest" description="Disordered" evidence="8">
    <location>
        <begin position="482"/>
        <end position="663"/>
    </location>
</feature>
<evidence type="ECO:0000256" key="7">
    <source>
        <dbReference type="ARBA" id="ARBA00023303"/>
    </source>
</evidence>
<evidence type="ECO:0000256" key="9">
    <source>
        <dbReference type="SAM" id="Phobius"/>
    </source>
</evidence>
<dbReference type="Gene3D" id="1.10.287.1260">
    <property type="match status" value="1"/>
</dbReference>
<dbReference type="Pfam" id="PF24956">
    <property type="entry name" value="Msl2-3_C"/>
    <property type="match status" value="1"/>
</dbReference>
<dbReference type="Pfam" id="PF25237">
    <property type="entry name" value="MSL2_3"/>
    <property type="match status" value="1"/>
</dbReference>
<dbReference type="PANTHER" id="PTHR43634:SF16">
    <property type="entry name" value="MECHANOSENSITIVE ION CHANNEL PROTEIN 2, CHLOROPLASTIC"/>
    <property type="match status" value="1"/>
</dbReference>
<comment type="subcellular location">
    <subcellularLocation>
        <location evidence="1">Membrane</location>
        <topology evidence="1">Multi-pass membrane protein</topology>
    </subcellularLocation>
</comment>
<feature type="transmembrane region" description="Helical" evidence="9">
    <location>
        <begin position="91"/>
        <end position="113"/>
    </location>
</feature>
<evidence type="ECO:0000256" key="5">
    <source>
        <dbReference type="ARBA" id="ARBA00023065"/>
    </source>
</evidence>
<feature type="compositionally biased region" description="Basic and acidic residues" evidence="8">
    <location>
        <begin position="499"/>
        <end position="515"/>
    </location>
</feature>
<reference evidence="13 14" key="1">
    <citation type="journal article" date="2019" name="Plant Biotechnol. J.">
        <title>The red bayberry genome and genetic basis of sex determination.</title>
        <authorList>
            <person name="Jia H.M."/>
            <person name="Jia H.J."/>
            <person name="Cai Q.L."/>
            <person name="Wang Y."/>
            <person name="Zhao H.B."/>
            <person name="Yang W.F."/>
            <person name="Wang G.Y."/>
            <person name="Li Y.H."/>
            <person name="Zhan D.L."/>
            <person name="Shen Y.T."/>
            <person name="Niu Q.F."/>
            <person name="Chang L."/>
            <person name="Qiu J."/>
            <person name="Zhao L."/>
            <person name="Xie H.B."/>
            <person name="Fu W.Y."/>
            <person name="Jin J."/>
            <person name="Li X.W."/>
            <person name="Jiao Y."/>
            <person name="Zhou C.C."/>
            <person name="Tu T."/>
            <person name="Chai C.Y."/>
            <person name="Gao J.L."/>
            <person name="Fan L.J."/>
            <person name="van de Weg E."/>
            <person name="Wang J.Y."/>
            <person name="Gao Z.S."/>
        </authorList>
    </citation>
    <scope>NUCLEOTIDE SEQUENCE [LARGE SCALE GENOMIC DNA]</scope>
    <source>
        <tissue evidence="13">Leaves</tissue>
    </source>
</reference>
<dbReference type="AlphaFoldDB" id="A0A6A1UNM9"/>
<comment type="similarity">
    <text evidence="2">Belongs to the MscS (TC 1.A.23) family.</text>
</comment>
<evidence type="ECO:0000259" key="12">
    <source>
        <dbReference type="Pfam" id="PF25237"/>
    </source>
</evidence>
<organism evidence="13 14">
    <name type="scientific">Morella rubra</name>
    <name type="common">Chinese bayberry</name>
    <dbReference type="NCBI Taxonomy" id="262757"/>
    <lineage>
        <taxon>Eukaryota</taxon>
        <taxon>Viridiplantae</taxon>
        <taxon>Streptophyta</taxon>
        <taxon>Embryophyta</taxon>
        <taxon>Tracheophyta</taxon>
        <taxon>Spermatophyta</taxon>
        <taxon>Magnoliopsida</taxon>
        <taxon>eudicotyledons</taxon>
        <taxon>Gunneridae</taxon>
        <taxon>Pentapetalae</taxon>
        <taxon>rosids</taxon>
        <taxon>fabids</taxon>
        <taxon>Fagales</taxon>
        <taxon>Myricaceae</taxon>
        <taxon>Morella</taxon>
    </lineage>
</organism>
<keyword evidence="6 9" id="KW-0472">Membrane</keyword>
<dbReference type="InterPro" id="IPR056876">
    <property type="entry name" value="Msl2-3_C"/>
</dbReference>
<gene>
    <name evidence="13" type="ORF">CJ030_MR8G002361</name>
</gene>
<feature type="region of interest" description="Disordered" evidence="8">
    <location>
        <begin position="679"/>
        <end position="729"/>
    </location>
</feature>
<evidence type="ECO:0000259" key="11">
    <source>
        <dbReference type="Pfam" id="PF24956"/>
    </source>
</evidence>
<keyword evidence="5" id="KW-0813">Transport</keyword>